<feature type="region of interest" description="Disordered" evidence="1">
    <location>
        <begin position="31"/>
        <end position="107"/>
    </location>
</feature>
<name>A0AAD6UHT3_9AGAR</name>
<accession>A0AAD6UHT3</accession>
<evidence type="ECO:0000313" key="2">
    <source>
        <dbReference type="EMBL" id="KAJ7099357.1"/>
    </source>
</evidence>
<reference evidence="2" key="1">
    <citation type="submission" date="2023-03" db="EMBL/GenBank/DDBJ databases">
        <title>Massive genome expansion in bonnet fungi (Mycena s.s.) driven by repeated elements and novel gene families across ecological guilds.</title>
        <authorList>
            <consortium name="Lawrence Berkeley National Laboratory"/>
            <person name="Harder C.B."/>
            <person name="Miyauchi S."/>
            <person name="Viragh M."/>
            <person name="Kuo A."/>
            <person name="Thoen E."/>
            <person name="Andreopoulos B."/>
            <person name="Lu D."/>
            <person name="Skrede I."/>
            <person name="Drula E."/>
            <person name="Henrissat B."/>
            <person name="Morin E."/>
            <person name="Kohler A."/>
            <person name="Barry K."/>
            <person name="LaButti K."/>
            <person name="Morin E."/>
            <person name="Salamov A."/>
            <person name="Lipzen A."/>
            <person name="Mereny Z."/>
            <person name="Hegedus B."/>
            <person name="Baldrian P."/>
            <person name="Stursova M."/>
            <person name="Weitz H."/>
            <person name="Taylor A."/>
            <person name="Grigoriev I.V."/>
            <person name="Nagy L.G."/>
            <person name="Martin F."/>
            <person name="Kauserud H."/>
        </authorList>
    </citation>
    <scope>NUCLEOTIDE SEQUENCE</scope>
    <source>
        <strain evidence="2">CBHHK173m</strain>
    </source>
</reference>
<comment type="caution">
    <text evidence="2">The sequence shown here is derived from an EMBL/GenBank/DDBJ whole genome shotgun (WGS) entry which is preliminary data.</text>
</comment>
<evidence type="ECO:0000313" key="3">
    <source>
        <dbReference type="Proteomes" id="UP001222325"/>
    </source>
</evidence>
<dbReference type="EMBL" id="JARJCN010000007">
    <property type="protein sequence ID" value="KAJ7099357.1"/>
    <property type="molecule type" value="Genomic_DNA"/>
</dbReference>
<proteinExistence type="predicted"/>
<dbReference type="AlphaFoldDB" id="A0AAD6UHT3"/>
<gene>
    <name evidence="2" type="ORF">B0H15DRAFT_797028</name>
</gene>
<sequence length="220" mass="23882">MDTERLEIMDSQRFDVSKRRNMASSLNLSIQTGLSHGSDDTVPIETNPLLPSPTGSWDSSFARDSSPDASDSASDSHASTPPTSLTSSITLEDDANPKTVHQTDVFDKGPFTTTRTIIRPMPRSPLLACFSRPSSPVNVISRPSSPINFAALNCFAGPDAFTEEVNKLQAQRARELEGNSTIQVAVRKMVSTEFDAAFGVTQPEVLRRRAMEPRGIVSSP</sequence>
<evidence type="ECO:0000256" key="1">
    <source>
        <dbReference type="SAM" id="MobiDB-lite"/>
    </source>
</evidence>
<feature type="compositionally biased region" description="Low complexity" evidence="1">
    <location>
        <begin position="58"/>
        <end position="90"/>
    </location>
</feature>
<protein>
    <submittedName>
        <fullName evidence="2">Uncharacterized protein</fullName>
    </submittedName>
</protein>
<dbReference type="Proteomes" id="UP001222325">
    <property type="component" value="Unassembled WGS sequence"/>
</dbReference>
<keyword evidence="3" id="KW-1185">Reference proteome</keyword>
<organism evidence="2 3">
    <name type="scientific">Mycena belliarum</name>
    <dbReference type="NCBI Taxonomy" id="1033014"/>
    <lineage>
        <taxon>Eukaryota</taxon>
        <taxon>Fungi</taxon>
        <taxon>Dikarya</taxon>
        <taxon>Basidiomycota</taxon>
        <taxon>Agaricomycotina</taxon>
        <taxon>Agaricomycetes</taxon>
        <taxon>Agaricomycetidae</taxon>
        <taxon>Agaricales</taxon>
        <taxon>Marasmiineae</taxon>
        <taxon>Mycenaceae</taxon>
        <taxon>Mycena</taxon>
    </lineage>
</organism>